<accession>A0A923MBV3</accession>
<evidence type="ECO:0000313" key="4">
    <source>
        <dbReference type="Proteomes" id="UP000596827"/>
    </source>
</evidence>
<dbReference type="InterPro" id="IPR049067">
    <property type="entry name" value="MreB-like_C"/>
</dbReference>
<dbReference type="SUPFAM" id="SSF53067">
    <property type="entry name" value="Actin-like ATPase domain"/>
    <property type="match status" value="2"/>
</dbReference>
<protein>
    <recommendedName>
        <fullName evidence="5">Actin-like protein N-terminal domain-containing protein</fullName>
    </recommendedName>
</protein>
<organism evidence="3 4">
    <name type="scientific">Ramlibacter albus</name>
    <dbReference type="NCBI Taxonomy" id="2079448"/>
    <lineage>
        <taxon>Bacteria</taxon>
        <taxon>Pseudomonadati</taxon>
        <taxon>Pseudomonadota</taxon>
        <taxon>Betaproteobacteria</taxon>
        <taxon>Burkholderiales</taxon>
        <taxon>Comamonadaceae</taxon>
        <taxon>Ramlibacter</taxon>
    </lineage>
</organism>
<dbReference type="AlphaFoldDB" id="A0A923MBV3"/>
<evidence type="ECO:0000313" key="3">
    <source>
        <dbReference type="EMBL" id="MBC5767523.1"/>
    </source>
</evidence>
<evidence type="ECO:0000259" key="2">
    <source>
        <dbReference type="Pfam" id="PF21522"/>
    </source>
</evidence>
<dbReference type="EMBL" id="JACORU010000011">
    <property type="protein sequence ID" value="MBC5767523.1"/>
    <property type="molecule type" value="Genomic_DNA"/>
</dbReference>
<dbReference type="InterPro" id="IPR043129">
    <property type="entry name" value="ATPase_NBD"/>
</dbReference>
<dbReference type="CDD" id="cd10227">
    <property type="entry name" value="ASKHA_NBD_ParM-like"/>
    <property type="match status" value="1"/>
</dbReference>
<keyword evidence="4" id="KW-1185">Reference proteome</keyword>
<proteinExistence type="predicted"/>
<dbReference type="Pfam" id="PF17989">
    <property type="entry name" value="ALP_N"/>
    <property type="match status" value="1"/>
</dbReference>
<gene>
    <name evidence="3" type="ORF">H8R02_23870</name>
</gene>
<comment type="caution">
    <text evidence="3">The sequence shown here is derived from an EMBL/GenBank/DDBJ whole genome shotgun (WGS) entry which is preliminary data.</text>
</comment>
<name>A0A923MBV3_9BURK</name>
<dbReference type="RefSeq" id="WP_187084008.1">
    <property type="nucleotide sequence ID" value="NZ_JACORU010000011.1"/>
</dbReference>
<dbReference type="Proteomes" id="UP000596827">
    <property type="component" value="Unassembled WGS sequence"/>
</dbReference>
<dbReference type="Pfam" id="PF21522">
    <property type="entry name" value="MreB-like_C"/>
    <property type="match status" value="1"/>
</dbReference>
<feature type="domain" description="Actin-like protein N-terminal" evidence="1">
    <location>
        <begin position="14"/>
        <end position="174"/>
    </location>
</feature>
<feature type="domain" description="Actin homologue MreB-like C-terminal" evidence="2">
    <location>
        <begin position="192"/>
        <end position="313"/>
    </location>
</feature>
<sequence>MKRDSTSAEVDVRAIDVGYFNTKYTLGERTGNEIKAAMFQSLAPRQETSRGVENETKTTADGCWVSIAGVNYFVGRGAGVYVSPDEPRAFGEDYCTTDKYLAMARGALHYMAIDEKADELAINLLVVGLPCNTYAKFHERLAQRMRGEHLIGRNGQIERRITVESVRVVPQPQGAVVHWGSSTDLANAMSLVLDAGGGTFDWFVTKGRQALWQRAGAYPKGMLACASAVIKLIEPEWLNDHSVVERVDAAIRANAESFKVGQKTFMLANYRKTIDAVLHECIAKMISVAGRIDTMDQILVTGGGANVFGEFLRKQNPSIAAGVKIDKDPIYSNVRGFQVIGEIMHRQGAA</sequence>
<dbReference type="Gene3D" id="3.30.420.40">
    <property type="match status" value="2"/>
</dbReference>
<reference evidence="3" key="1">
    <citation type="submission" date="2020-08" db="EMBL/GenBank/DDBJ databases">
        <title>Ramlibacter sp. GTP1 16S ribosomal RNA gene genome sequencing and assembly.</title>
        <authorList>
            <person name="Kang M."/>
        </authorList>
    </citation>
    <scope>NUCLEOTIDE SEQUENCE</scope>
    <source>
        <strain evidence="3">GTP1</strain>
    </source>
</reference>
<evidence type="ECO:0008006" key="5">
    <source>
        <dbReference type="Google" id="ProtNLM"/>
    </source>
</evidence>
<dbReference type="InterPro" id="IPR040607">
    <property type="entry name" value="ALP_N"/>
</dbReference>
<evidence type="ECO:0000259" key="1">
    <source>
        <dbReference type="Pfam" id="PF17989"/>
    </source>
</evidence>